<evidence type="ECO:0000313" key="13">
    <source>
        <dbReference type="EMBL" id="MDR7380349.1"/>
    </source>
</evidence>
<keyword evidence="14" id="KW-1185">Reference proteome</keyword>
<dbReference type="Gene3D" id="2.50.20.10">
    <property type="entry name" value="Lipoprotein localisation LolA/LolB/LppX"/>
    <property type="match status" value="1"/>
</dbReference>
<keyword evidence="5" id="KW-0813">Transport</keyword>
<dbReference type="Proteomes" id="UP001180487">
    <property type="component" value="Unassembled WGS sequence"/>
</dbReference>
<keyword evidence="9" id="KW-0564">Palmitate</keyword>
<dbReference type="InterPro" id="IPR029046">
    <property type="entry name" value="LolA/LolB/LppX"/>
</dbReference>
<evidence type="ECO:0000256" key="3">
    <source>
        <dbReference type="ARBA" id="ARBA00011245"/>
    </source>
</evidence>
<comment type="similarity">
    <text evidence="2">Belongs to the LolB family.</text>
</comment>
<evidence type="ECO:0000256" key="7">
    <source>
        <dbReference type="ARBA" id="ARBA00022927"/>
    </source>
</evidence>
<keyword evidence="8" id="KW-0472">Membrane</keyword>
<keyword evidence="10" id="KW-0143">Chaperone</keyword>
<evidence type="ECO:0000256" key="6">
    <source>
        <dbReference type="ARBA" id="ARBA00022729"/>
    </source>
</evidence>
<evidence type="ECO:0000256" key="5">
    <source>
        <dbReference type="ARBA" id="ARBA00022448"/>
    </source>
</evidence>
<evidence type="ECO:0000256" key="2">
    <source>
        <dbReference type="ARBA" id="ARBA00009696"/>
    </source>
</evidence>
<evidence type="ECO:0000256" key="8">
    <source>
        <dbReference type="ARBA" id="ARBA00023136"/>
    </source>
</evidence>
<evidence type="ECO:0000256" key="4">
    <source>
        <dbReference type="ARBA" id="ARBA00016202"/>
    </source>
</evidence>
<dbReference type="Pfam" id="PF03550">
    <property type="entry name" value="LolB"/>
    <property type="match status" value="1"/>
</dbReference>
<comment type="subcellular location">
    <subcellularLocation>
        <location evidence="1">Cell outer membrane</location>
        <topology evidence="1">Lipid-anchor</topology>
    </subcellularLocation>
</comment>
<dbReference type="SUPFAM" id="SSF89392">
    <property type="entry name" value="Prokaryotic lipoproteins and lipoprotein localization factors"/>
    <property type="match status" value="1"/>
</dbReference>
<sequence>MALLTGCAHVNRPSSNADPFWSGRIALQVDAESAQSFSAGFELKGSAQQGELTLFNPLGGVVARLVWQPGSATLHTNGEVRPFDSLDALVEQATGAPLPLAALFDWLHGSDTAVPGWKADLSRLDTGRLTALRNQPTPVATLRVVLDK</sequence>
<evidence type="ECO:0000256" key="12">
    <source>
        <dbReference type="ARBA" id="ARBA00023288"/>
    </source>
</evidence>
<evidence type="ECO:0000256" key="10">
    <source>
        <dbReference type="ARBA" id="ARBA00023186"/>
    </source>
</evidence>
<reference evidence="13 14" key="1">
    <citation type="submission" date="2023-07" db="EMBL/GenBank/DDBJ databases">
        <title>Sorghum-associated microbial communities from plants grown in Nebraska, USA.</title>
        <authorList>
            <person name="Schachtman D."/>
        </authorList>
    </citation>
    <scope>NUCLEOTIDE SEQUENCE [LARGE SCALE GENOMIC DNA]</scope>
    <source>
        <strain evidence="13 14">BE313</strain>
    </source>
</reference>
<evidence type="ECO:0000256" key="1">
    <source>
        <dbReference type="ARBA" id="ARBA00004459"/>
    </source>
</evidence>
<dbReference type="RefSeq" id="WP_116608988.1">
    <property type="nucleotide sequence ID" value="NZ_JAVDXT010000008.1"/>
</dbReference>
<comment type="caution">
    <text evidence="13">The sequence shown here is derived from an EMBL/GenBank/DDBJ whole genome shotgun (WGS) entry which is preliminary data.</text>
</comment>
<dbReference type="EMBL" id="JAVDXT010000008">
    <property type="protein sequence ID" value="MDR7380349.1"/>
    <property type="molecule type" value="Genomic_DNA"/>
</dbReference>
<comment type="subunit">
    <text evidence="3">Monomer.</text>
</comment>
<keyword evidence="12 13" id="KW-0449">Lipoprotein</keyword>
<name>A0ABU2CG81_9BURK</name>
<proteinExistence type="inferred from homology"/>
<keyword evidence="7" id="KW-0653">Protein transport</keyword>
<evidence type="ECO:0000256" key="11">
    <source>
        <dbReference type="ARBA" id="ARBA00023237"/>
    </source>
</evidence>
<organism evidence="13 14">
    <name type="scientific">Rhodoferax ferrireducens</name>
    <dbReference type="NCBI Taxonomy" id="192843"/>
    <lineage>
        <taxon>Bacteria</taxon>
        <taxon>Pseudomonadati</taxon>
        <taxon>Pseudomonadota</taxon>
        <taxon>Betaproteobacteria</taxon>
        <taxon>Burkholderiales</taxon>
        <taxon>Comamonadaceae</taxon>
        <taxon>Rhodoferax</taxon>
    </lineage>
</organism>
<keyword evidence="11" id="KW-0998">Cell outer membrane</keyword>
<evidence type="ECO:0000256" key="9">
    <source>
        <dbReference type="ARBA" id="ARBA00023139"/>
    </source>
</evidence>
<keyword evidence="6" id="KW-0732">Signal</keyword>
<dbReference type="InterPro" id="IPR004565">
    <property type="entry name" value="OM_lipoprot_LolB"/>
</dbReference>
<protein>
    <recommendedName>
        <fullName evidence="4">Outer-membrane lipoprotein LolB</fullName>
    </recommendedName>
</protein>
<gene>
    <name evidence="13" type="ORF">J2X19_005052</name>
</gene>
<accession>A0ABU2CG81</accession>
<evidence type="ECO:0000313" key="14">
    <source>
        <dbReference type="Proteomes" id="UP001180487"/>
    </source>
</evidence>